<reference evidence="5" key="1">
    <citation type="submission" date="2022-12" db="EMBL/GenBank/DDBJ databases">
        <authorList>
            <person name="Brejova B."/>
        </authorList>
    </citation>
    <scope>NUCLEOTIDE SEQUENCE</scope>
</reference>
<evidence type="ECO:0000259" key="4">
    <source>
        <dbReference type="Pfam" id="PF22384"/>
    </source>
</evidence>
<proteinExistence type="inferred from homology"/>
<keyword evidence="3" id="KW-0732">Signal</keyword>
<evidence type="ECO:0000256" key="3">
    <source>
        <dbReference type="ARBA" id="ARBA00022729"/>
    </source>
</evidence>
<feature type="domain" description="Ca3427-like PBP 2" evidence="4">
    <location>
        <begin position="90"/>
        <end position="186"/>
    </location>
</feature>
<organism evidence="5 6">
    <name type="scientific">Candida verbasci</name>
    <dbReference type="NCBI Taxonomy" id="1227364"/>
    <lineage>
        <taxon>Eukaryota</taxon>
        <taxon>Fungi</taxon>
        <taxon>Dikarya</taxon>
        <taxon>Ascomycota</taxon>
        <taxon>Saccharomycotina</taxon>
        <taxon>Pichiomycetes</taxon>
        <taxon>Debaryomycetaceae</taxon>
        <taxon>Candida/Lodderomyces clade</taxon>
        <taxon>Candida</taxon>
    </lineage>
</organism>
<protein>
    <recommendedName>
        <fullName evidence="4">Ca3427-like PBP 2 domain-containing protein</fullName>
    </recommendedName>
</protein>
<dbReference type="EMBL" id="CANTUO010000001">
    <property type="protein sequence ID" value="CAI5755983.1"/>
    <property type="molecule type" value="Genomic_DNA"/>
</dbReference>
<dbReference type="Gene3D" id="3.40.190.10">
    <property type="entry name" value="Periplasmic binding protein-like II"/>
    <property type="match status" value="2"/>
</dbReference>
<comment type="subcellular location">
    <subcellularLocation>
        <location evidence="1">Periplasm</location>
    </subcellularLocation>
</comment>
<dbReference type="InterPro" id="IPR054364">
    <property type="entry name" value="Ca3427-like_PBP2"/>
</dbReference>
<dbReference type="PANTHER" id="PTHR30024">
    <property type="entry name" value="ALIPHATIC SULFONATES-BINDING PROTEIN-RELATED"/>
    <property type="match status" value="1"/>
</dbReference>
<comment type="similarity">
    <text evidence="2">Belongs to the bacterial solute-binding protein SsuA/TauA family.</text>
</comment>
<accession>A0A9W4TTB7</accession>
<name>A0A9W4TTB7_9ASCO</name>
<keyword evidence="6" id="KW-1185">Reference proteome</keyword>
<dbReference type="OrthoDB" id="1363at2759"/>
<evidence type="ECO:0000256" key="2">
    <source>
        <dbReference type="ARBA" id="ARBA00010742"/>
    </source>
</evidence>
<dbReference type="Proteomes" id="UP001152885">
    <property type="component" value="Unassembled WGS sequence"/>
</dbReference>
<dbReference type="GO" id="GO:0042597">
    <property type="term" value="C:periplasmic space"/>
    <property type="evidence" value="ECO:0007669"/>
    <property type="project" value="UniProtKB-SubCell"/>
</dbReference>
<dbReference type="PANTHER" id="PTHR30024:SF47">
    <property type="entry name" value="TAURINE-BINDING PERIPLASMIC PROTEIN"/>
    <property type="match status" value="1"/>
</dbReference>
<evidence type="ECO:0000313" key="5">
    <source>
        <dbReference type="EMBL" id="CAI5755983.1"/>
    </source>
</evidence>
<evidence type="ECO:0000256" key="1">
    <source>
        <dbReference type="ARBA" id="ARBA00004418"/>
    </source>
</evidence>
<dbReference type="CDD" id="cd13637">
    <property type="entry name" value="PBP2_Ca3427_like"/>
    <property type="match status" value="1"/>
</dbReference>
<evidence type="ECO:0000313" key="6">
    <source>
        <dbReference type="Proteomes" id="UP001152885"/>
    </source>
</evidence>
<dbReference type="SUPFAM" id="SSF53850">
    <property type="entry name" value="Periplasmic binding protein-like II"/>
    <property type="match status" value="1"/>
</dbReference>
<gene>
    <name evidence="5" type="ORF">CANVERA_P0501</name>
</gene>
<dbReference type="AlphaFoldDB" id="A0A9W4TTB7"/>
<sequence>MASTTLRVAYVPEHFSTPLFLAEKQGYYLNANLKIEFTPVKEGSGKLIQLLNSNEIDIAIGLTEAFIANIGQGNDKIKLLDTYVLSPLLWAISTGYNRDELKSASDLNEASNVGISRYGSGSYIMSFVLAQEQLKLQSGFSNFNELSNFLNLRNAVNSKDADFFMWEYFTSKKYYDNKEIKKIGEIYTPWPSWVITSTSKIYNEDKESLKKFINAVFKGINYFNEHKEESIEYIYNNFDYSKEDAQEWIKTVKFNYKLGSEGSLNYKEIVENTSDILKIAGVLKDSDEVIESRLRAHVISN</sequence>
<dbReference type="Pfam" id="PF22384">
    <property type="entry name" value="PBP2_Ca3427_like"/>
    <property type="match status" value="1"/>
</dbReference>
<comment type="caution">
    <text evidence="5">The sequence shown here is derived from an EMBL/GenBank/DDBJ whole genome shotgun (WGS) entry which is preliminary data.</text>
</comment>